<protein>
    <submittedName>
        <fullName evidence="1">Uncharacterized protein</fullName>
    </submittedName>
</protein>
<reference evidence="1 2" key="1">
    <citation type="submission" date="2024-11" db="EMBL/GenBank/DDBJ databases">
        <title>A near-complete genome assembly of Cinchona calisaya.</title>
        <authorList>
            <person name="Lian D.C."/>
            <person name="Zhao X.W."/>
            <person name="Wei L."/>
        </authorList>
    </citation>
    <scope>NUCLEOTIDE SEQUENCE [LARGE SCALE GENOMIC DNA]</scope>
    <source>
        <tissue evidence="1">Nenye</tissue>
    </source>
</reference>
<dbReference type="EMBL" id="JBJUIK010000011">
    <property type="protein sequence ID" value="KAL3513506.1"/>
    <property type="molecule type" value="Genomic_DNA"/>
</dbReference>
<comment type="caution">
    <text evidence="1">The sequence shown here is derived from an EMBL/GenBank/DDBJ whole genome shotgun (WGS) entry which is preliminary data.</text>
</comment>
<evidence type="ECO:0000313" key="1">
    <source>
        <dbReference type="EMBL" id="KAL3513506.1"/>
    </source>
</evidence>
<keyword evidence="2" id="KW-1185">Reference proteome</keyword>
<proteinExistence type="predicted"/>
<gene>
    <name evidence="1" type="ORF">ACH5RR_026223</name>
</gene>
<evidence type="ECO:0000313" key="2">
    <source>
        <dbReference type="Proteomes" id="UP001630127"/>
    </source>
</evidence>
<dbReference type="AlphaFoldDB" id="A0ABD2Z3W0"/>
<accession>A0ABD2Z3W0</accession>
<dbReference type="Proteomes" id="UP001630127">
    <property type="component" value="Unassembled WGS sequence"/>
</dbReference>
<sequence>MTLTPEDFTFSTDCQERRIAELQSIIASKSHARPAKPTFRARCWRTNHIGVDVVEDNLYSKFCPRTRLQSNKAVTTPKLANLEAVEVEFVENSTSGHVNAPTKGMIGAKRK</sequence>
<name>A0ABD2Z3W0_9GENT</name>
<organism evidence="1 2">
    <name type="scientific">Cinchona calisaya</name>
    <dbReference type="NCBI Taxonomy" id="153742"/>
    <lineage>
        <taxon>Eukaryota</taxon>
        <taxon>Viridiplantae</taxon>
        <taxon>Streptophyta</taxon>
        <taxon>Embryophyta</taxon>
        <taxon>Tracheophyta</taxon>
        <taxon>Spermatophyta</taxon>
        <taxon>Magnoliopsida</taxon>
        <taxon>eudicotyledons</taxon>
        <taxon>Gunneridae</taxon>
        <taxon>Pentapetalae</taxon>
        <taxon>asterids</taxon>
        <taxon>lamiids</taxon>
        <taxon>Gentianales</taxon>
        <taxon>Rubiaceae</taxon>
        <taxon>Cinchonoideae</taxon>
        <taxon>Cinchoneae</taxon>
        <taxon>Cinchona</taxon>
    </lineage>
</organism>